<dbReference type="NCBIfam" id="NF010247">
    <property type="entry name" value="PRK13694.1"/>
    <property type="match status" value="1"/>
</dbReference>
<feature type="compositionally biased region" description="Polar residues" evidence="2">
    <location>
        <begin position="1"/>
        <end position="11"/>
    </location>
</feature>
<evidence type="ECO:0000313" key="4">
    <source>
        <dbReference type="Proteomes" id="UP000286954"/>
    </source>
</evidence>
<keyword evidence="4" id="KW-1185">Reference proteome</keyword>
<dbReference type="GO" id="GO:0003677">
    <property type="term" value="F:DNA binding"/>
    <property type="evidence" value="ECO:0007669"/>
    <property type="project" value="InterPro"/>
</dbReference>
<evidence type="ECO:0000313" key="3">
    <source>
        <dbReference type="EMBL" id="AZU05193.1"/>
    </source>
</evidence>
<feature type="coiled-coil region" evidence="1">
    <location>
        <begin position="21"/>
        <end position="55"/>
    </location>
</feature>
<dbReference type="KEGG" id="gak:X907_2682"/>
<gene>
    <name evidence="3" type="ORF">X907_2682</name>
</gene>
<proteinExistence type="predicted"/>
<dbReference type="EMBL" id="CP018911">
    <property type="protein sequence ID" value="AZU05193.1"/>
    <property type="molecule type" value="Genomic_DNA"/>
</dbReference>
<evidence type="ECO:0000256" key="1">
    <source>
        <dbReference type="SAM" id="Coils"/>
    </source>
</evidence>
<protein>
    <submittedName>
        <fullName evidence="3">Uncharacterized protein</fullName>
    </submittedName>
</protein>
<feature type="region of interest" description="Disordered" evidence="2">
    <location>
        <begin position="1"/>
        <end position="21"/>
    </location>
</feature>
<keyword evidence="1" id="KW-0175">Coiled coil</keyword>
<dbReference type="OrthoDB" id="9813793at2"/>
<reference evidence="3 4" key="1">
    <citation type="submission" date="2016-12" db="EMBL/GenBank/DDBJ databases">
        <title>The genome of dimorphic prosthecate Glycocaulis alkaliphilus 6b-8t, isolated from crude oil dictates its adaptability in petroleum environments.</title>
        <authorList>
            <person name="Wu X.-L."/>
            <person name="Geng S."/>
        </authorList>
    </citation>
    <scope>NUCLEOTIDE SEQUENCE [LARGE SCALE GENOMIC DNA]</scope>
    <source>
        <strain evidence="3 4">6B-8</strain>
    </source>
</reference>
<dbReference type="InterPro" id="IPR046367">
    <property type="entry name" value="GapR-like_DNA-bd"/>
</dbReference>
<organism evidence="3 4">
    <name type="scientific">Glycocaulis alkaliphilus</name>
    <dbReference type="NCBI Taxonomy" id="1434191"/>
    <lineage>
        <taxon>Bacteria</taxon>
        <taxon>Pseudomonadati</taxon>
        <taxon>Pseudomonadota</taxon>
        <taxon>Alphaproteobacteria</taxon>
        <taxon>Maricaulales</taxon>
        <taxon>Maricaulaceae</taxon>
        <taxon>Glycocaulis</taxon>
    </lineage>
</organism>
<evidence type="ECO:0000256" key="2">
    <source>
        <dbReference type="SAM" id="MobiDB-lite"/>
    </source>
</evidence>
<accession>A0A3T0ED53</accession>
<sequence>MAEPFNHSSADAVSAPVQGGTPKADEQLRAIVARIERLEEEKKALMADIKEVYDEAKGNGFDVKVLRQVIRIRKQDRQERMEMEAVLETYLGALGDL</sequence>
<dbReference type="Proteomes" id="UP000286954">
    <property type="component" value="Chromosome"/>
</dbReference>
<name>A0A3T0ED53_9PROT</name>
<dbReference type="AlphaFoldDB" id="A0A3T0ED53"/>
<dbReference type="RefSeq" id="WP_127568770.1">
    <property type="nucleotide sequence ID" value="NZ_BMFB01000001.1"/>
</dbReference>
<dbReference type="Pfam" id="PF10073">
    <property type="entry name" value="GapR_DNA-bd"/>
    <property type="match status" value="1"/>
</dbReference>